<dbReference type="PROSITE" id="PS50885">
    <property type="entry name" value="HAMP"/>
    <property type="match status" value="1"/>
</dbReference>
<dbReference type="PANTHER" id="PTHR43711:SF28">
    <property type="entry name" value="SENSOR HISTIDINE KINASE YXDK"/>
    <property type="match status" value="1"/>
</dbReference>
<keyword evidence="5" id="KW-0808">Transferase</keyword>
<keyword evidence="6" id="KW-0418">Kinase</keyword>
<dbReference type="Pfam" id="PF00672">
    <property type="entry name" value="HAMP"/>
    <property type="match status" value="1"/>
</dbReference>
<keyword evidence="8 9" id="KW-0472">Membrane</keyword>
<dbReference type="CDD" id="cd06225">
    <property type="entry name" value="HAMP"/>
    <property type="match status" value="1"/>
</dbReference>
<dbReference type="InterPro" id="IPR003594">
    <property type="entry name" value="HATPase_dom"/>
</dbReference>
<dbReference type="EC" id="2.7.13.3" evidence="3"/>
<feature type="transmembrane region" description="Helical" evidence="9">
    <location>
        <begin position="12"/>
        <end position="31"/>
    </location>
</feature>
<dbReference type="EMBL" id="LIZX01000243">
    <property type="protein sequence ID" value="KPJ63162.1"/>
    <property type="molecule type" value="Genomic_DNA"/>
</dbReference>
<evidence type="ECO:0000259" key="11">
    <source>
        <dbReference type="PROSITE" id="PS50885"/>
    </source>
</evidence>
<comment type="caution">
    <text evidence="12">The sequence shown here is derived from an EMBL/GenBank/DDBJ whole genome shotgun (WGS) entry which is preliminary data.</text>
</comment>
<dbReference type="GO" id="GO:0016020">
    <property type="term" value="C:membrane"/>
    <property type="evidence" value="ECO:0007669"/>
    <property type="project" value="UniProtKB-SubCell"/>
</dbReference>
<feature type="domain" description="HAMP" evidence="11">
    <location>
        <begin position="215"/>
        <end position="268"/>
    </location>
</feature>
<dbReference type="InterPro" id="IPR036890">
    <property type="entry name" value="HATPase_C_sf"/>
</dbReference>
<gene>
    <name evidence="12" type="ORF">AMJ44_14685</name>
</gene>
<evidence type="ECO:0000313" key="12">
    <source>
        <dbReference type="EMBL" id="KPJ63162.1"/>
    </source>
</evidence>
<protein>
    <recommendedName>
        <fullName evidence="3">histidine kinase</fullName>
        <ecNumber evidence="3">2.7.13.3</ecNumber>
    </recommendedName>
</protein>
<dbReference type="InterPro" id="IPR005467">
    <property type="entry name" value="His_kinase_dom"/>
</dbReference>
<keyword evidence="9" id="KW-0812">Transmembrane</keyword>
<dbReference type="SMART" id="SM00387">
    <property type="entry name" value="HATPase_c"/>
    <property type="match status" value="1"/>
</dbReference>
<feature type="domain" description="Histidine kinase" evidence="10">
    <location>
        <begin position="276"/>
        <end position="492"/>
    </location>
</feature>
<dbReference type="PROSITE" id="PS50109">
    <property type="entry name" value="HIS_KIN"/>
    <property type="match status" value="1"/>
</dbReference>
<dbReference type="Gene3D" id="6.10.340.10">
    <property type="match status" value="1"/>
</dbReference>
<dbReference type="SMART" id="SM00304">
    <property type="entry name" value="HAMP"/>
    <property type="match status" value="1"/>
</dbReference>
<proteinExistence type="predicted"/>
<dbReference type="InterPro" id="IPR004358">
    <property type="entry name" value="Sig_transdc_His_kin-like_C"/>
</dbReference>
<dbReference type="Pfam" id="PF02518">
    <property type="entry name" value="HATPase_c"/>
    <property type="match status" value="1"/>
</dbReference>
<evidence type="ECO:0000256" key="6">
    <source>
        <dbReference type="ARBA" id="ARBA00022777"/>
    </source>
</evidence>
<evidence type="ECO:0000256" key="7">
    <source>
        <dbReference type="ARBA" id="ARBA00023012"/>
    </source>
</evidence>
<evidence type="ECO:0000259" key="10">
    <source>
        <dbReference type="PROSITE" id="PS50109"/>
    </source>
</evidence>
<evidence type="ECO:0000256" key="2">
    <source>
        <dbReference type="ARBA" id="ARBA00004370"/>
    </source>
</evidence>
<dbReference type="Gene3D" id="3.30.565.10">
    <property type="entry name" value="Histidine kinase-like ATPase, C-terminal domain"/>
    <property type="match status" value="1"/>
</dbReference>
<dbReference type="SUPFAM" id="SSF158472">
    <property type="entry name" value="HAMP domain-like"/>
    <property type="match status" value="1"/>
</dbReference>
<dbReference type="CDD" id="cd00082">
    <property type="entry name" value="HisKA"/>
    <property type="match status" value="1"/>
</dbReference>
<keyword evidence="4" id="KW-0597">Phosphoprotein</keyword>
<dbReference type="Proteomes" id="UP000051861">
    <property type="component" value="Unassembled WGS sequence"/>
</dbReference>
<evidence type="ECO:0000313" key="13">
    <source>
        <dbReference type="Proteomes" id="UP000051861"/>
    </source>
</evidence>
<comment type="subcellular location">
    <subcellularLocation>
        <location evidence="2">Membrane</location>
    </subcellularLocation>
</comment>
<dbReference type="Pfam" id="PF00512">
    <property type="entry name" value="HisKA"/>
    <property type="match status" value="1"/>
</dbReference>
<dbReference type="GO" id="GO:0000155">
    <property type="term" value="F:phosphorelay sensor kinase activity"/>
    <property type="evidence" value="ECO:0007669"/>
    <property type="project" value="InterPro"/>
</dbReference>
<name>A0A0S7XL69_UNCSA</name>
<accession>A0A0S7XL69</accession>
<evidence type="ECO:0000256" key="9">
    <source>
        <dbReference type="SAM" id="Phobius"/>
    </source>
</evidence>
<dbReference type="SUPFAM" id="SSF47384">
    <property type="entry name" value="Homodimeric domain of signal transducing histidine kinase"/>
    <property type="match status" value="1"/>
</dbReference>
<dbReference type="InterPro" id="IPR036097">
    <property type="entry name" value="HisK_dim/P_sf"/>
</dbReference>
<dbReference type="InterPro" id="IPR003660">
    <property type="entry name" value="HAMP_dom"/>
</dbReference>
<dbReference type="SUPFAM" id="SSF55874">
    <property type="entry name" value="ATPase domain of HSP90 chaperone/DNA topoisomerase II/histidine kinase"/>
    <property type="match status" value="1"/>
</dbReference>
<evidence type="ECO:0000256" key="8">
    <source>
        <dbReference type="ARBA" id="ARBA00023136"/>
    </source>
</evidence>
<dbReference type="PRINTS" id="PR00344">
    <property type="entry name" value="BCTRLSENSOR"/>
</dbReference>
<dbReference type="Gene3D" id="1.10.287.130">
    <property type="match status" value="1"/>
</dbReference>
<dbReference type="PANTHER" id="PTHR43711">
    <property type="entry name" value="TWO-COMPONENT HISTIDINE KINASE"/>
    <property type="match status" value="1"/>
</dbReference>
<dbReference type="InterPro" id="IPR050736">
    <property type="entry name" value="Sensor_HK_Regulatory"/>
</dbReference>
<keyword evidence="7" id="KW-0902">Two-component regulatory system</keyword>
<organism evidence="12 13">
    <name type="scientific">candidate division WOR-1 bacterium DG_54_3</name>
    <dbReference type="NCBI Taxonomy" id="1703775"/>
    <lineage>
        <taxon>Bacteria</taxon>
        <taxon>Bacillati</taxon>
        <taxon>Saganbacteria</taxon>
    </lineage>
</organism>
<evidence type="ECO:0000256" key="5">
    <source>
        <dbReference type="ARBA" id="ARBA00022679"/>
    </source>
</evidence>
<keyword evidence="9" id="KW-1133">Transmembrane helix</keyword>
<evidence type="ECO:0000256" key="1">
    <source>
        <dbReference type="ARBA" id="ARBA00000085"/>
    </source>
</evidence>
<reference evidence="12 13" key="1">
    <citation type="journal article" date="2015" name="Microbiome">
        <title>Genomic resolution of linkages in carbon, nitrogen, and sulfur cycling among widespread estuary sediment bacteria.</title>
        <authorList>
            <person name="Baker B.J."/>
            <person name="Lazar C.S."/>
            <person name="Teske A.P."/>
            <person name="Dick G.J."/>
        </authorList>
    </citation>
    <scope>NUCLEOTIDE SEQUENCE [LARGE SCALE GENOMIC DNA]</scope>
    <source>
        <strain evidence="12">DG_54_3</strain>
    </source>
</reference>
<dbReference type="FunFam" id="1.10.287.130:FF:000001">
    <property type="entry name" value="Two-component sensor histidine kinase"/>
    <property type="match status" value="1"/>
</dbReference>
<dbReference type="InterPro" id="IPR003661">
    <property type="entry name" value="HisK_dim/P_dom"/>
</dbReference>
<dbReference type="FunFam" id="3.30.565.10:FF:000006">
    <property type="entry name" value="Sensor histidine kinase WalK"/>
    <property type="match status" value="1"/>
</dbReference>
<sequence>MKINSIRFKIRVLFIGILGIILVIYSTYLYFSLYFTLYDEIDDELYSKAEEIAKAIDLFTNLNETHSGDFLSKVKKVIILEEFPDPDEINPLQQQWLQKVDKLNLKDDYIDLLTIKGESLVRSNNLKRSLFFLNSTMVMDLKEGVPVYKNLKLNKLSIRAVSFPYFFQESELYIIQVGTSLKPTLHILKNRLIHILASIPIILLLSSLFGKVFVTRLLRPVFDITRTASKITNDNLSARVKNDHADEEMKYLVSAFNDMISRLESSFNAISDFSSQVAHELKTPLTIIKGESDIALRKERAKEEYQKAIKTILEETERMLKVIEGLLMLTKLDFPSKAFNFEQFNLIELLTEIYEQSRLLAVHKGIHVDINVSQEPLFISGDRLHLRRLFLNLIDNSIKYTDRNGNIRIVATKKDQKTVVSISDTGIGIAKEDLSKIFDRFFHIDRTGKNAVPSTGLGLSIAKSIVDIHNGFIEVTSKIGEGSTFTVSLPSI</sequence>
<evidence type="ECO:0000256" key="4">
    <source>
        <dbReference type="ARBA" id="ARBA00022553"/>
    </source>
</evidence>
<evidence type="ECO:0000256" key="3">
    <source>
        <dbReference type="ARBA" id="ARBA00012438"/>
    </source>
</evidence>
<dbReference type="SMART" id="SM00388">
    <property type="entry name" value="HisKA"/>
    <property type="match status" value="1"/>
</dbReference>
<dbReference type="AlphaFoldDB" id="A0A0S7XL69"/>
<comment type="catalytic activity">
    <reaction evidence="1">
        <text>ATP + protein L-histidine = ADP + protein N-phospho-L-histidine.</text>
        <dbReference type="EC" id="2.7.13.3"/>
    </reaction>
</comment>